<dbReference type="PANTHER" id="PTHR42878">
    <property type="entry name" value="TWO-COMPONENT HISTIDINE KINASE"/>
    <property type="match status" value="1"/>
</dbReference>
<feature type="domain" description="Histidine kinase" evidence="7">
    <location>
        <begin position="162"/>
        <end position="374"/>
    </location>
</feature>
<dbReference type="Pfam" id="PF02518">
    <property type="entry name" value="HATPase_c"/>
    <property type="match status" value="1"/>
</dbReference>
<dbReference type="PROSITE" id="PS50109">
    <property type="entry name" value="HIS_KIN"/>
    <property type="match status" value="1"/>
</dbReference>
<dbReference type="NCBIfam" id="TIGR00229">
    <property type="entry name" value="sensory_box"/>
    <property type="match status" value="1"/>
</dbReference>
<dbReference type="InterPro" id="IPR035965">
    <property type="entry name" value="PAS-like_dom_sf"/>
</dbReference>
<evidence type="ECO:0000256" key="6">
    <source>
        <dbReference type="ARBA" id="ARBA00023136"/>
    </source>
</evidence>
<dbReference type="CDD" id="cd00082">
    <property type="entry name" value="HisKA"/>
    <property type="match status" value="1"/>
</dbReference>
<dbReference type="RefSeq" id="WP_277835416.1">
    <property type="nucleotide sequence ID" value="NZ_JARQZE010000024.1"/>
</dbReference>
<dbReference type="InterPro" id="IPR003594">
    <property type="entry name" value="HATPase_dom"/>
</dbReference>
<accession>A0ABW3WFQ1</accession>
<keyword evidence="6" id="KW-0472">Membrane</keyword>
<evidence type="ECO:0000256" key="4">
    <source>
        <dbReference type="ARBA" id="ARBA00022679"/>
    </source>
</evidence>
<dbReference type="SMART" id="SM00387">
    <property type="entry name" value="HATPase_c"/>
    <property type="match status" value="1"/>
</dbReference>
<evidence type="ECO:0000256" key="3">
    <source>
        <dbReference type="ARBA" id="ARBA00022553"/>
    </source>
</evidence>
<keyword evidence="11" id="KW-1185">Reference proteome</keyword>
<organism evidence="10 11">
    <name type="scientific">Thauera mechernichensis</name>
    <dbReference type="NCBI Taxonomy" id="82788"/>
    <lineage>
        <taxon>Bacteria</taxon>
        <taxon>Pseudomonadati</taxon>
        <taxon>Pseudomonadota</taxon>
        <taxon>Betaproteobacteria</taxon>
        <taxon>Rhodocyclales</taxon>
        <taxon>Zoogloeaceae</taxon>
        <taxon>Thauera</taxon>
    </lineage>
</organism>
<dbReference type="Gene3D" id="3.30.450.20">
    <property type="entry name" value="PAS domain"/>
    <property type="match status" value="1"/>
</dbReference>
<feature type="domain" description="PAC" evidence="9">
    <location>
        <begin position="81"/>
        <end position="133"/>
    </location>
</feature>
<keyword evidence="10" id="KW-0067">ATP-binding</keyword>
<evidence type="ECO:0000259" key="8">
    <source>
        <dbReference type="PROSITE" id="PS50112"/>
    </source>
</evidence>
<dbReference type="Pfam" id="PF08447">
    <property type="entry name" value="PAS_3"/>
    <property type="match status" value="1"/>
</dbReference>
<dbReference type="PRINTS" id="PR00344">
    <property type="entry name" value="BCTRLSENSOR"/>
</dbReference>
<evidence type="ECO:0000259" key="7">
    <source>
        <dbReference type="PROSITE" id="PS50109"/>
    </source>
</evidence>
<keyword evidence="4" id="KW-0808">Transferase</keyword>
<evidence type="ECO:0000256" key="5">
    <source>
        <dbReference type="ARBA" id="ARBA00022777"/>
    </source>
</evidence>
<dbReference type="Gene3D" id="3.30.565.10">
    <property type="entry name" value="Histidine kinase-like ATPase, C-terminal domain"/>
    <property type="match status" value="1"/>
</dbReference>
<dbReference type="PROSITE" id="PS50112">
    <property type="entry name" value="PAS"/>
    <property type="match status" value="1"/>
</dbReference>
<gene>
    <name evidence="10" type="ORF">ACFQ4M_13190</name>
</gene>
<dbReference type="InterPro" id="IPR003661">
    <property type="entry name" value="HisK_dim/P_dom"/>
</dbReference>
<dbReference type="PANTHER" id="PTHR42878:SF15">
    <property type="entry name" value="BACTERIOPHYTOCHROME"/>
    <property type="match status" value="1"/>
</dbReference>
<dbReference type="InterPro" id="IPR005467">
    <property type="entry name" value="His_kinase_dom"/>
</dbReference>
<dbReference type="InterPro" id="IPR013655">
    <property type="entry name" value="PAS_fold_3"/>
</dbReference>
<dbReference type="SUPFAM" id="SSF55874">
    <property type="entry name" value="ATPase domain of HSP90 chaperone/DNA topoisomerase II/histidine kinase"/>
    <property type="match status" value="1"/>
</dbReference>
<dbReference type="Pfam" id="PF00512">
    <property type="entry name" value="HisKA"/>
    <property type="match status" value="1"/>
</dbReference>
<dbReference type="SMART" id="SM00388">
    <property type="entry name" value="HisKA"/>
    <property type="match status" value="1"/>
</dbReference>
<comment type="catalytic activity">
    <reaction evidence="1">
        <text>ATP + protein L-histidine = ADP + protein N-phospho-L-histidine.</text>
        <dbReference type="EC" id="2.7.13.3"/>
    </reaction>
</comment>
<keyword evidence="10" id="KW-0547">Nucleotide-binding</keyword>
<dbReference type="Gene3D" id="1.10.287.130">
    <property type="match status" value="1"/>
</dbReference>
<evidence type="ECO:0000259" key="9">
    <source>
        <dbReference type="PROSITE" id="PS50113"/>
    </source>
</evidence>
<dbReference type="InterPro" id="IPR000014">
    <property type="entry name" value="PAS"/>
</dbReference>
<protein>
    <recommendedName>
        <fullName evidence="2">histidine kinase</fullName>
        <ecNumber evidence="2">2.7.13.3</ecNumber>
    </recommendedName>
</protein>
<evidence type="ECO:0000313" key="11">
    <source>
        <dbReference type="Proteomes" id="UP001597158"/>
    </source>
</evidence>
<dbReference type="InterPro" id="IPR036097">
    <property type="entry name" value="HisK_dim/P_sf"/>
</dbReference>
<dbReference type="InterPro" id="IPR004358">
    <property type="entry name" value="Sig_transdc_His_kin-like_C"/>
</dbReference>
<dbReference type="InterPro" id="IPR000700">
    <property type="entry name" value="PAS-assoc_C"/>
</dbReference>
<keyword evidence="5" id="KW-0418">Kinase</keyword>
<dbReference type="EC" id="2.7.13.3" evidence="2"/>
<sequence>MSAPADDSAHWLEMLQSVKQVLFRTDNIGQLTFLNDFWKVLSGFAIEQSLCRPLADFLHPDDCQRARAAFAELLDGQRQEWADELRLRTHGGEIRWIAINARRPSAGSGSPSWIAGTLDDISARKIAEMTLRNLNLELEARVRARTAELEAANRELEAFSYSVSHDLRAPLRAIDGFARILYEDAADRLEAHQREQLGRIRKAAERMAILIDALIGLATVARQPLKRQQVDLSALAESVIQELHAEDPERRVEVEITRDLSVNADPGLMHVMLDNLLRNAWKFTRDTRMPRIAFLARQEGTRTVYCVEDNGAGLDMRYANRLFEPFSRLHTTESFPGTGIGLATVKRIVTRHDGRIWVESRPGEGARFHFTLSH</sequence>
<proteinExistence type="predicted"/>
<reference evidence="11" key="1">
    <citation type="journal article" date="2019" name="Int. J. Syst. Evol. Microbiol.">
        <title>The Global Catalogue of Microorganisms (GCM) 10K type strain sequencing project: providing services to taxonomists for standard genome sequencing and annotation.</title>
        <authorList>
            <consortium name="The Broad Institute Genomics Platform"/>
            <consortium name="The Broad Institute Genome Sequencing Center for Infectious Disease"/>
            <person name="Wu L."/>
            <person name="Ma J."/>
        </authorList>
    </citation>
    <scope>NUCLEOTIDE SEQUENCE [LARGE SCALE GENOMIC DNA]</scope>
    <source>
        <strain evidence="11">CCUG 48884</strain>
    </source>
</reference>
<comment type="caution">
    <text evidence="10">The sequence shown here is derived from an EMBL/GenBank/DDBJ whole genome shotgun (WGS) entry which is preliminary data.</text>
</comment>
<evidence type="ECO:0000313" key="10">
    <source>
        <dbReference type="EMBL" id="MFD1264537.1"/>
    </source>
</evidence>
<dbReference type="GO" id="GO:0005524">
    <property type="term" value="F:ATP binding"/>
    <property type="evidence" value="ECO:0007669"/>
    <property type="project" value="UniProtKB-KW"/>
</dbReference>
<dbReference type="SMART" id="SM00091">
    <property type="entry name" value="PAS"/>
    <property type="match status" value="1"/>
</dbReference>
<evidence type="ECO:0000256" key="1">
    <source>
        <dbReference type="ARBA" id="ARBA00000085"/>
    </source>
</evidence>
<dbReference type="InterPro" id="IPR050351">
    <property type="entry name" value="BphY/WalK/GraS-like"/>
</dbReference>
<dbReference type="SUPFAM" id="SSF55785">
    <property type="entry name" value="PYP-like sensor domain (PAS domain)"/>
    <property type="match status" value="1"/>
</dbReference>
<dbReference type="EMBL" id="JBHTMC010000025">
    <property type="protein sequence ID" value="MFD1264537.1"/>
    <property type="molecule type" value="Genomic_DNA"/>
</dbReference>
<keyword evidence="3" id="KW-0597">Phosphoprotein</keyword>
<dbReference type="SUPFAM" id="SSF47384">
    <property type="entry name" value="Homodimeric domain of signal transducing histidine kinase"/>
    <property type="match status" value="1"/>
</dbReference>
<dbReference type="PROSITE" id="PS50113">
    <property type="entry name" value="PAC"/>
    <property type="match status" value="1"/>
</dbReference>
<name>A0ABW3WFQ1_9RHOO</name>
<dbReference type="Proteomes" id="UP001597158">
    <property type="component" value="Unassembled WGS sequence"/>
</dbReference>
<dbReference type="CDD" id="cd00130">
    <property type="entry name" value="PAS"/>
    <property type="match status" value="1"/>
</dbReference>
<evidence type="ECO:0000256" key="2">
    <source>
        <dbReference type="ARBA" id="ARBA00012438"/>
    </source>
</evidence>
<dbReference type="InterPro" id="IPR036890">
    <property type="entry name" value="HATPase_C_sf"/>
</dbReference>
<feature type="domain" description="PAS" evidence="8">
    <location>
        <begin position="7"/>
        <end position="77"/>
    </location>
</feature>